<dbReference type="InterPro" id="IPR017853">
    <property type="entry name" value="GH"/>
</dbReference>
<dbReference type="InterPro" id="IPR006047">
    <property type="entry name" value="GH13_cat_dom"/>
</dbReference>
<dbReference type="GO" id="GO:0009313">
    <property type="term" value="P:oligosaccharide catabolic process"/>
    <property type="evidence" value="ECO:0007669"/>
    <property type="project" value="TreeGrafter"/>
</dbReference>
<protein>
    <submittedName>
        <fullName evidence="3">Glycosidase</fullName>
    </submittedName>
</protein>
<proteinExistence type="inferred from homology"/>
<accession>A0A1H3IJ00</accession>
<evidence type="ECO:0000313" key="4">
    <source>
        <dbReference type="Proteomes" id="UP000183918"/>
    </source>
</evidence>
<dbReference type="EMBL" id="FNPG01000012">
    <property type="protein sequence ID" value="SDY27355.1"/>
    <property type="molecule type" value="Genomic_DNA"/>
</dbReference>
<dbReference type="PANTHER" id="PTHR10357:SF179">
    <property type="entry name" value="NEUTRAL AND BASIC AMINO ACID TRANSPORT PROTEIN RBAT"/>
    <property type="match status" value="1"/>
</dbReference>
<dbReference type="Proteomes" id="UP000183918">
    <property type="component" value="Unassembled WGS sequence"/>
</dbReference>
<dbReference type="OrthoDB" id="9805159at2"/>
<dbReference type="Gene3D" id="3.20.20.80">
    <property type="entry name" value="Glycosidases"/>
    <property type="match status" value="1"/>
</dbReference>
<dbReference type="GO" id="GO:0004556">
    <property type="term" value="F:alpha-amylase activity"/>
    <property type="evidence" value="ECO:0007669"/>
    <property type="project" value="TreeGrafter"/>
</dbReference>
<gene>
    <name evidence="3" type="ORF">SAMN02910414_01166</name>
</gene>
<dbReference type="STRING" id="1122142.SAMN02910414_01166"/>
<sequence length="578" mass="66537">MKLYRLEFLNKKKEKSFTKKNSHNFKTKLDSNKKLMSLLCIISILASTLGGCSFGKNDSKSTKIPYMMKVNNQKLNVIEDKYRTCYEVFVGSFYDSDGDKKGDLKGVTKKLDYIKSLGANEIWLMPIMPSTTYHKYDVKDYMDIDKDYGKMADFEALVKKCHEKKIHVIIDFVMNHTSSEHPWFKEAVKYLKTLQAGEEPDPKVCKYVNYYNFTKDKTKSGYHKIAGTEYSYESVFWEKMPDLNLYNEDVRNEISQITKFWIDKGVDGFRLDAAKEYISGNTTENVKILKWFSDMVRSQKQDIYTVGEVWEKYPIYTEYYKSGIDSFFDFSFADKDGYISRVLSQTTDNGASTYGMAIQEVDSLMKKNNPNGISAPFYTNHDLCRSAGYYGGKNAKNQTKMAQGMNLMMSGNAFIYYGEEIGMKGSGKDENKRLSMYWKDGTKYKGRCNDPVDAEKTKMIYPSVSEQETDNYSILNYVKQAVKLRNIYPEIARGDTEFLEEYSNKKVCVLKKKYNGKEILLIFNTTDKAVKVDLKGLEINGKPVKEAKIGGLLQVDENNPSKKGNTVELPKYCIEILK</sequence>
<comment type="similarity">
    <text evidence="1">Belongs to the glycosyl hydrolase 13 family.</text>
</comment>
<evidence type="ECO:0000259" key="2">
    <source>
        <dbReference type="SMART" id="SM00642"/>
    </source>
</evidence>
<name>A0A1H3IJ00_9FIRM</name>
<dbReference type="SUPFAM" id="SSF51445">
    <property type="entry name" value="(Trans)glycosidases"/>
    <property type="match status" value="1"/>
</dbReference>
<feature type="domain" description="Glycosyl hydrolase family 13 catalytic" evidence="2">
    <location>
        <begin position="87"/>
        <end position="485"/>
    </location>
</feature>
<dbReference type="CDD" id="cd11316">
    <property type="entry name" value="AmyAc_bac2_AmyA"/>
    <property type="match status" value="1"/>
</dbReference>
<dbReference type="InterPro" id="IPR045857">
    <property type="entry name" value="O16G_dom_2"/>
</dbReference>
<evidence type="ECO:0000313" key="3">
    <source>
        <dbReference type="EMBL" id="SDY27355.1"/>
    </source>
</evidence>
<keyword evidence="3" id="KW-0378">Hydrolase</keyword>
<dbReference type="Gene3D" id="3.90.400.10">
    <property type="entry name" value="Oligo-1,6-glucosidase, Domain 2"/>
    <property type="match status" value="1"/>
</dbReference>
<dbReference type="PANTHER" id="PTHR10357">
    <property type="entry name" value="ALPHA-AMYLASE FAMILY MEMBER"/>
    <property type="match status" value="1"/>
</dbReference>
<reference evidence="3 4" key="1">
    <citation type="submission" date="2016-10" db="EMBL/GenBank/DDBJ databases">
        <authorList>
            <person name="de Groot N.N."/>
        </authorList>
    </citation>
    <scope>NUCLEOTIDE SEQUENCE [LARGE SCALE GENOMIC DNA]</scope>
    <source>
        <strain evidence="3 4">DSM 14045</strain>
    </source>
</reference>
<organism evidence="3 4">
    <name type="scientific">Lachnobacterium bovis DSM 14045</name>
    <dbReference type="NCBI Taxonomy" id="1122142"/>
    <lineage>
        <taxon>Bacteria</taxon>
        <taxon>Bacillati</taxon>
        <taxon>Bacillota</taxon>
        <taxon>Clostridia</taxon>
        <taxon>Lachnospirales</taxon>
        <taxon>Lachnospiraceae</taxon>
        <taxon>Lachnobacterium</taxon>
    </lineage>
</organism>
<dbReference type="AlphaFoldDB" id="A0A1H3IJ00"/>
<dbReference type="RefSeq" id="WP_074717003.1">
    <property type="nucleotide sequence ID" value="NZ_FNPG01000012.1"/>
</dbReference>
<evidence type="ECO:0000256" key="1">
    <source>
        <dbReference type="ARBA" id="ARBA00008061"/>
    </source>
</evidence>
<keyword evidence="4" id="KW-1185">Reference proteome</keyword>
<dbReference type="SMART" id="SM00642">
    <property type="entry name" value="Aamy"/>
    <property type="match status" value="1"/>
</dbReference>
<keyword evidence="3" id="KW-0326">Glycosidase</keyword>
<dbReference type="Pfam" id="PF00128">
    <property type="entry name" value="Alpha-amylase"/>
    <property type="match status" value="1"/>
</dbReference>